<evidence type="ECO:0000313" key="1">
    <source>
        <dbReference type="EMBL" id="QNO18475.1"/>
    </source>
</evidence>
<dbReference type="Proteomes" id="UP000516046">
    <property type="component" value="Chromosome"/>
</dbReference>
<reference evidence="1 2" key="1">
    <citation type="submission" date="2020-08" db="EMBL/GenBank/DDBJ databases">
        <authorList>
            <person name="Ren C."/>
            <person name="Gu Y."/>
            <person name="Xu Y."/>
        </authorList>
    </citation>
    <scope>NUCLEOTIDE SEQUENCE [LARGE SCALE GENOMIC DNA]</scope>
    <source>
        <strain evidence="1 2">LBM18003</strain>
    </source>
</reference>
<protein>
    <submittedName>
        <fullName evidence="1">Uncharacterized protein</fullName>
    </submittedName>
</protein>
<evidence type="ECO:0000313" key="2">
    <source>
        <dbReference type="Proteomes" id="UP000516046"/>
    </source>
</evidence>
<name>A0A7G9WIG3_9FIRM</name>
<gene>
    <name evidence="1" type="ORF">H6X83_02135</name>
</gene>
<dbReference type="AlphaFoldDB" id="A0A7G9WIG3"/>
<organism evidence="1 2">
    <name type="scientific">Caproicibacterium amylolyticum</name>
    <dbReference type="NCBI Taxonomy" id="2766537"/>
    <lineage>
        <taxon>Bacteria</taxon>
        <taxon>Bacillati</taxon>
        <taxon>Bacillota</taxon>
        <taxon>Clostridia</taxon>
        <taxon>Eubacteriales</taxon>
        <taxon>Oscillospiraceae</taxon>
        <taxon>Caproicibacterium</taxon>
    </lineage>
</organism>
<accession>A0A7G9WIG3</accession>
<dbReference type="EMBL" id="CP060696">
    <property type="protein sequence ID" value="QNO18475.1"/>
    <property type="molecule type" value="Genomic_DNA"/>
</dbReference>
<dbReference type="RefSeq" id="WP_212507537.1">
    <property type="nucleotide sequence ID" value="NZ_CP060696.1"/>
</dbReference>
<keyword evidence="2" id="KW-1185">Reference proteome</keyword>
<sequence length="49" mass="5871">MHIQRNSNSLLFIDRLFWVRQDKKAQKPVQVQMNYKAAHLIASFGKNLW</sequence>
<dbReference type="KEGG" id="caml:H6X83_02135"/>
<proteinExistence type="predicted"/>